<evidence type="ECO:0000256" key="1">
    <source>
        <dbReference type="SAM" id="Phobius"/>
    </source>
</evidence>
<evidence type="ECO:0000259" key="2">
    <source>
        <dbReference type="Pfam" id="PF13702"/>
    </source>
</evidence>
<dbReference type="InterPro" id="IPR047194">
    <property type="entry name" value="CwlT-like_lysozyme"/>
</dbReference>
<dbReference type="Proteomes" id="UP001595387">
    <property type="component" value="Unassembled WGS sequence"/>
</dbReference>
<evidence type="ECO:0000313" key="3">
    <source>
        <dbReference type="EMBL" id="MFC2949000.1"/>
    </source>
</evidence>
<sequence length="205" mass="22853">MRKNTANALKQTGFVVLLLCSMFLILSYVSEEQTVINESASSPVVSKEVYQYRPMVEKYADQHGVAEYVDVILAIMMQESGGRGSDPMQSSESYCGERGCIEDPAVSIEQGVRHFSSVLEEADGDLQLAVQSYNFGRGFIAYMEEAEQGYSQEAAVAFSQEMFQRVPNPEEYRCLREGAEEIGACYGDIYYVPAVFAYRDVIASE</sequence>
<dbReference type="Gene3D" id="1.10.530.10">
    <property type="match status" value="1"/>
</dbReference>
<keyword evidence="4" id="KW-1185">Reference proteome</keyword>
<dbReference type="InterPro" id="IPR023346">
    <property type="entry name" value="Lysozyme-like_dom_sf"/>
</dbReference>
<keyword evidence="1" id="KW-0472">Membrane</keyword>
<proteinExistence type="predicted"/>
<dbReference type="SUPFAM" id="SSF53955">
    <property type="entry name" value="Lysozyme-like"/>
    <property type="match status" value="1"/>
</dbReference>
<accession>A0ABV7A7K0</accession>
<feature type="domain" description="CwlT-like lysozyme" evidence="2">
    <location>
        <begin position="46"/>
        <end position="198"/>
    </location>
</feature>
<keyword evidence="1" id="KW-0812">Transmembrane</keyword>
<protein>
    <submittedName>
        <fullName evidence="3">Lysozyme family protein</fullName>
    </submittedName>
</protein>
<organism evidence="3 4">
    <name type="scientific">Virgibacillus sediminis</name>
    <dbReference type="NCBI Taxonomy" id="202260"/>
    <lineage>
        <taxon>Bacteria</taxon>
        <taxon>Bacillati</taxon>
        <taxon>Bacillota</taxon>
        <taxon>Bacilli</taxon>
        <taxon>Bacillales</taxon>
        <taxon>Bacillaceae</taxon>
        <taxon>Virgibacillus</taxon>
    </lineage>
</organism>
<gene>
    <name evidence="3" type="ORF">ACFODW_11700</name>
</gene>
<dbReference type="EMBL" id="JBHRRZ010000017">
    <property type="protein sequence ID" value="MFC2949000.1"/>
    <property type="molecule type" value="Genomic_DNA"/>
</dbReference>
<keyword evidence="1" id="KW-1133">Transmembrane helix</keyword>
<dbReference type="CDD" id="cd16891">
    <property type="entry name" value="CwlT-like"/>
    <property type="match status" value="1"/>
</dbReference>
<comment type="caution">
    <text evidence="3">The sequence shown here is derived from an EMBL/GenBank/DDBJ whole genome shotgun (WGS) entry which is preliminary data.</text>
</comment>
<name>A0ABV7A7K0_9BACI</name>
<evidence type="ECO:0000313" key="4">
    <source>
        <dbReference type="Proteomes" id="UP001595387"/>
    </source>
</evidence>
<dbReference type="Pfam" id="PF13702">
    <property type="entry name" value="Lysozyme_like"/>
    <property type="match status" value="1"/>
</dbReference>
<dbReference type="RefSeq" id="WP_390306614.1">
    <property type="nucleotide sequence ID" value="NZ_JBHRRZ010000017.1"/>
</dbReference>
<feature type="transmembrane region" description="Helical" evidence="1">
    <location>
        <begin position="12"/>
        <end position="29"/>
    </location>
</feature>
<reference evidence="4" key="1">
    <citation type="journal article" date="2019" name="Int. J. Syst. Evol. Microbiol.">
        <title>The Global Catalogue of Microorganisms (GCM) 10K type strain sequencing project: providing services to taxonomists for standard genome sequencing and annotation.</title>
        <authorList>
            <consortium name="The Broad Institute Genomics Platform"/>
            <consortium name="The Broad Institute Genome Sequencing Center for Infectious Disease"/>
            <person name="Wu L."/>
            <person name="Ma J."/>
        </authorList>
    </citation>
    <scope>NUCLEOTIDE SEQUENCE [LARGE SCALE GENOMIC DNA]</scope>
    <source>
        <strain evidence="4">KCTC 13193</strain>
    </source>
</reference>